<dbReference type="PROSITE" id="PS50111">
    <property type="entry name" value="CHEMOTAXIS_TRANSDUC_2"/>
    <property type="match status" value="1"/>
</dbReference>
<dbReference type="PANTHER" id="PTHR32089:SF112">
    <property type="entry name" value="LYSOZYME-LIKE PROTEIN-RELATED"/>
    <property type="match status" value="1"/>
</dbReference>
<dbReference type="PANTHER" id="PTHR32089">
    <property type="entry name" value="METHYL-ACCEPTING CHEMOTAXIS PROTEIN MCPB"/>
    <property type="match status" value="1"/>
</dbReference>
<feature type="domain" description="Methyl-accepting transducer" evidence="5">
    <location>
        <begin position="285"/>
        <end position="528"/>
    </location>
</feature>
<evidence type="ECO:0000256" key="2">
    <source>
        <dbReference type="ARBA" id="ARBA00029447"/>
    </source>
</evidence>
<evidence type="ECO:0000259" key="6">
    <source>
        <dbReference type="PROSITE" id="PS50885"/>
    </source>
</evidence>
<dbReference type="AlphaFoldDB" id="A0A679IRR6"/>
<dbReference type="Pfam" id="PF00672">
    <property type="entry name" value="HAMP"/>
    <property type="match status" value="1"/>
</dbReference>
<sequence>MRLSLGNKLAAVMGLLALGACALSLFNDRVVLHQQARAADMDSVWEQALSAQSLALAIERTVVAAGAVYTADDTDDAKAKFGALKTALAEVGQQKDVFLSRIVGQVPDADRLKLDLMLKEFLAYQTDTAELGLTISPKAALIQGTDEATVASRARMVSAITRIGKDTLRRLGNERAETVAEIEQTRIISLVASGAVILFTFGFALWLVLKEIRQPLARLGSAIDALAAMDLTRAIPLMERRDEIGTMARSIAVLRTVIVDKVEGDARALARSALEAERAARLEAAAQAFEQEAQSVAQDLSSAARAMAGAAEAVSDAVRLTRDQTTIVSEGAVGAGQQVRRAAAASADVAGSSEAIDRQSRIRDGLGELAHREVTATRRAAALLTEAGREIGTVVETIATVAAQTNLLALNATIEAARAGEAGRGFAVVAGEVKALAAQTAGATEAIKGQIEAMRGAAQDTLRAVEAIGGTMDQMAGADAAVALALEAQRIAGARVADSVADAEASADAVSGGIATVEDAAASSAQAAESVRAVAGRVAAASLALDESIAGFLASVRAA</sequence>
<keyword evidence="4" id="KW-0812">Transmembrane</keyword>
<dbReference type="SMART" id="SM00283">
    <property type="entry name" value="MA"/>
    <property type="match status" value="1"/>
</dbReference>
<evidence type="ECO:0000256" key="1">
    <source>
        <dbReference type="ARBA" id="ARBA00023224"/>
    </source>
</evidence>
<comment type="similarity">
    <text evidence="2">Belongs to the methyl-accepting chemotaxis (MCP) protein family.</text>
</comment>
<evidence type="ECO:0000256" key="3">
    <source>
        <dbReference type="PROSITE-ProRule" id="PRU00284"/>
    </source>
</evidence>
<evidence type="ECO:0000313" key="7">
    <source>
        <dbReference type="EMBL" id="CAA2101442.1"/>
    </source>
</evidence>
<feature type="domain" description="HAMP" evidence="6">
    <location>
        <begin position="210"/>
        <end position="263"/>
    </location>
</feature>
<evidence type="ECO:0000256" key="4">
    <source>
        <dbReference type="SAM" id="Phobius"/>
    </source>
</evidence>
<dbReference type="EMBL" id="LR743504">
    <property type="protein sequence ID" value="CAA2101442.1"/>
    <property type="molecule type" value="Genomic_DNA"/>
</dbReference>
<name>A0A679IRR6_9HYPH</name>
<dbReference type="Pfam" id="PF00015">
    <property type="entry name" value="MCPsignal"/>
    <property type="match status" value="1"/>
</dbReference>
<feature type="transmembrane region" description="Helical" evidence="4">
    <location>
        <begin position="187"/>
        <end position="209"/>
    </location>
</feature>
<dbReference type="InterPro" id="IPR003660">
    <property type="entry name" value="HAMP_dom"/>
</dbReference>
<dbReference type="Gene3D" id="1.10.287.950">
    <property type="entry name" value="Methyl-accepting chemotaxis protein"/>
    <property type="match status" value="1"/>
</dbReference>
<dbReference type="SUPFAM" id="SSF58104">
    <property type="entry name" value="Methyl-accepting chemotaxis protein (MCP) signaling domain"/>
    <property type="match status" value="1"/>
</dbReference>
<evidence type="ECO:0000259" key="5">
    <source>
        <dbReference type="PROSITE" id="PS50111"/>
    </source>
</evidence>
<proteinExistence type="inferred from homology"/>
<dbReference type="GO" id="GO:0016020">
    <property type="term" value="C:membrane"/>
    <property type="evidence" value="ECO:0007669"/>
    <property type="project" value="InterPro"/>
</dbReference>
<protein>
    <submittedName>
        <fullName evidence="7">Methyl-accepting chemotaxis protein 3</fullName>
    </submittedName>
</protein>
<organism evidence="7">
    <name type="scientific">Methylobacterium bullatum</name>
    <dbReference type="NCBI Taxonomy" id="570505"/>
    <lineage>
        <taxon>Bacteria</taxon>
        <taxon>Pseudomonadati</taxon>
        <taxon>Pseudomonadota</taxon>
        <taxon>Alphaproteobacteria</taxon>
        <taxon>Hyphomicrobiales</taxon>
        <taxon>Methylobacteriaceae</taxon>
        <taxon>Methylobacterium</taxon>
    </lineage>
</organism>
<dbReference type="InterPro" id="IPR004089">
    <property type="entry name" value="MCPsignal_dom"/>
</dbReference>
<dbReference type="Gene3D" id="6.10.340.10">
    <property type="match status" value="1"/>
</dbReference>
<dbReference type="PROSITE" id="PS51257">
    <property type="entry name" value="PROKAR_LIPOPROTEIN"/>
    <property type="match status" value="1"/>
</dbReference>
<keyword evidence="4" id="KW-0472">Membrane</keyword>
<keyword evidence="1 3" id="KW-0807">Transducer</keyword>
<dbReference type="PROSITE" id="PS50885">
    <property type="entry name" value="HAMP"/>
    <property type="match status" value="1"/>
</dbReference>
<gene>
    <name evidence="7" type="primary">mcp3_3</name>
    <name evidence="7" type="ORF">MBUL_01178</name>
</gene>
<dbReference type="CDD" id="cd06225">
    <property type="entry name" value="HAMP"/>
    <property type="match status" value="1"/>
</dbReference>
<accession>A0A679IRR6</accession>
<dbReference type="GO" id="GO:0007165">
    <property type="term" value="P:signal transduction"/>
    <property type="evidence" value="ECO:0007669"/>
    <property type="project" value="UniProtKB-KW"/>
</dbReference>
<reference evidence="7" key="1">
    <citation type="submission" date="2019-12" db="EMBL/GenBank/DDBJ databases">
        <authorList>
            <person name="Cremers G."/>
        </authorList>
    </citation>
    <scope>NUCLEOTIDE SEQUENCE</scope>
    <source>
        <strain evidence="7">Mbul1</strain>
    </source>
</reference>
<keyword evidence="4" id="KW-1133">Transmembrane helix</keyword>